<dbReference type="Proteomes" id="UP000220111">
    <property type="component" value="Unassembled WGS sequence"/>
</dbReference>
<accession>A0A2A7BML5</accession>
<evidence type="ECO:0000313" key="2">
    <source>
        <dbReference type="Proteomes" id="UP000220111"/>
    </source>
</evidence>
<dbReference type="EMBL" id="NVPQ01000070">
    <property type="protein sequence ID" value="PDY38255.1"/>
    <property type="molecule type" value="Genomic_DNA"/>
</dbReference>
<reference evidence="1 2" key="1">
    <citation type="submission" date="2017-09" db="EMBL/GenBank/DDBJ databases">
        <title>Large-scale bioinformatics analysis of Bacillus genomes uncovers conserved roles of natural products in bacterial physiology.</title>
        <authorList>
            <consortium name="Agbiome Team Llc"/>
            <person name="Bleich R.M."/>
            <person name="Grubbs K.J."/>
            <person name="Santa Maria K.C."/>
            <person name="Allen S.E."/>
            <person name="Farag S."/>
            <person name="Shank E.A."/>
            <person name="Bowers A."/>
        </authorList>
    </citation>
    <scope>NUCLEOTIDE SEQUENCE [LARGE SCALE GENOMIC DNA]</scope>
    <source>
        <strain evidence="1 2">AFS098222</strain>
    </source>
</reference>
<proteinExistence type="predicted"/>
<evidence type="ECO:0000313" key="1">
    <source>
        <dbReference type="EMBL" id="PDY38255.1"/>
    </source>
</evidence>
<organism evidence="1 2">
    <name type="scientific">Bacillus wiedmannii</name>
    <dbReference type="NCBI Taxonomy" id="1890302"/>
    <lineage>
        <taxon>Bacteria</taxon>
        <taxon>Bacillati</taxon>
        <taxon>Bacillota</taxon>
        <taxon>Bacilli</taxon>
        <taxon>Bacillales</taxon>
        <taxon>Bacillaceae</taxon>
        <taxon>Bacillus</taxon>
        <taxon>Bacillus cereus group</taxon>
    </lineage>
</organism>
<sequence>MWKNFMRWKDFLISNLFRKRPFIILKIIVFIPQKYLVNQFEYSYTSGADISRNRIEEDILTAERIWEINIHHTITKIPNPVSGEINARYISCKKNSSPQREDLIKQYAQSDIITVFYVPGEDTDFGGCASPRINDSDGKLKGTIFISDKGMSHRDILAHEIGHTLFARIENGNVTTINPGSEHLSRPENAHSTNTDNLMHANGNGQKLTTIQRQKALDSPFIRRSWWSDVVRRLLQIRYPIPGPRPPGPRPPGRPEL</sequence>
<name>A0A2A7BML5_9BACI</name>
<gene>
    <name evidence="1" type="ORF">COO17_21685</name>
</gene>
<dbReference type="RefSeq" id="WP_097815847.1">
    <property type="nucleotide sequence ID" value="NZ_NVPQ01000070.1"/>
</dbReference>
<comment type="caution">
    <text evidence="1">The sequence shown here is derived from an EMBL/GenBank/DDBJ whole genome shotgun (WGS) entry which is preliminary data.</text>
</comment>
<dbReference type="AlphaFoldDB" id="A0A2A7BML5"/>
<protein>
    <submittedName>
        <fullName evidence="1">Uncharacterized protein</fullName>
    </submittedName>
</protein>